<dbReference type="AlphaFoldDB" id="A0A2J7ZK53"/>
<evidence type="ECO:0000313" key="2">
    <source>
        <dbReference type="Proteomes" id="UP000236333"/>
    </source>
</evidence>
<dbReference type="Proteomes" id="UP000236333">
    <property type="component" value="Unassembled WGS sequence"/>
</dbReference>
<protein>
    <submittedName>
        <fullName evidence="1">Uncharacterized protein</fullName>
    </submittedName>
</protein>
<proteinExistence type="predicted"/>
<organism evidence="1 2">
    <name type="scientific">Tetrabaena socialis</name>
    <dbReference type="NCBI Taxonomy" id="47790"/>
    <lineage>
        <taxon>Eukaryota</taxon>
        <taxon>Viridiplantae</taxon>
        <taxon>Chlorophyta</taxon>
        <taxon>core chlorophytes</taxon>
        <taxon>Chlorophyceae</taxon>
        <taxon>CS clade</taxon>
        <taxon>Chlamydomonadales</taxon>
        <taxon>Tetrabaenaceae</taxon>
        <taxon>Tetrabaena</taxon>
    </lineage>
</organism>
<dbReference type="EMBL" id="PGGS01001252">
    <property type="protein sequence ID" value="PNH00647.1"/>
    <property type="molecule type" value="Genomic_DNA"/>
</dbReference>
<keyword evidence="2" id="KW-1185">Reference proteome</keyword>
<accession>A0A2J7ZK53</accession>
<sequence length="65" mass="7000">MVSKKEVAAAFNAAAKALGVRGKELGDLLSSMSKLSEEELDFFPIGADNEAIISRISCWRGGARW</sequence>
<evidence type="ECO:0000313" key="1">
    <source>
        <dbReference type="EMBL" id="PNH00647.1"/>
    </source>
</evidence>
<comment type="caution">
    <text evidence="1">The sequence shown here is derived from an EMBL/GenBank/DDBJ whole genome shotgun (WGS) entry which is preliminary data.</text>
</comment>
<reference evidence="1 2" key="1">
    <citation type="journal article" date="2017" name="Mol. Biol. Evol.">
        <title>The 4-celled Tetrabaena socialis nuclear genome reveals the essential components for genetic control of cell number at the origin of multicellularity in the volvocine lineage.</title>
        <authorList>
            <person name="Featherston J."/>
            <person name="Arakaki Y."/>
            <person name="Hanschen E.R."/>
            <person name="Ferris P.J."/>
            <person name="Michod R.E."/>
            <person name="Olson B.J.S.C."/>
            <person name="Nozaki H."/>
            <person name="Durand P.M."/>
        </authorList>
    </citation>
    <scope>NUCLEOTIDE SEQUENCE [LARGE SCALE GENOMIC DNA]</scope>
    <source>
        <strain evidence="1 2">NIES-571</strain>
    </source>
</reference>
<gene>
    <name evidence="1" type="ORF">TSOC_013520</name>
</gene>
<name>A0A2J7ZK53_9CHLO</name>